<reference evidence="6" key="1">
    <citation type="submission" date="2016-10" db="EMBL/GenBank/DDBJ databases">
        <authorList>
            <person name="de Groot N.N."/>
        </authorList>
    </citation>
    <scope>NUCLEOTIDE SEQUENCE</scope>
</reference>
<evidence type="ECO:0000259" key="3">
    <source>
        <dbReference type="Pfam" id="PF08220"/>
    </source>
</evidence>
<dbReference type="InterPro" id="IPR057727">
    <property type="entry name" value="WCX_dom"/>
</dbReference>
<evidence type="ECO:0000256" key="2">
    <source>
        <dbReference type="ARBA" id="ARBA00023163"/>
    </source>
</evidence>
<organism evidence="6">
    <name type="scientific">hydrothermal vent metagenome</name>
    <dbReference type="NCBI Taxonomy" id="652676"/>
    <lineage>
        <taxon>unclassified sequences</taxon>
        <taxon>metagenomes</taxon>
        <taxon>ecological metagenomes</taxon>
    </lineage>
</organism>
<evidence type="ECO:0000259" key="4">
    <source>
        <dbReference type="Pfam" id="PF13280"/>
    </source>
</evidence>
<evidence type="ECO:0000259" key="5">
    <source>
        <dbReference type="Pfam" id="PF25583"/>
    </source>
</evidence>
<dbReference type="Pfam" id="PF25583">
    <property type="entry name" value="WCX"/>
    <property type="match status" value="1"/>
</dbReference>
<dbReference type="InterPro" id="IPR001034">
    <property type="entry name" value="DeoR_HTH"/>
</dbReference>
<accession>A0A1W1CYQ4</accession>
<dbReference type="Gene3D" id="1.10.10.10">
    <property type="entry name" value="Winged helix-like DNA-binding domain superfamily/Winged helix DNA-binding domain"/>
    <property type="match status" value="1"/>
</dbReference>
<name>A0A1W1CYQ4_9ZZZZ</name>
<dbReference type="Pfam" id="PF08220">
    <property type="entry name" value="HTH_DeoR"/>
    <property type="match status" value="1"/>
</dbReference>
<dbReference type="PANTHER" id="PTHR34580:SF1">
    <property type="entry name" value="PROTEIN PAFC"/>
    <property type="match status" value="1"/>
</dbReference>
<dbReference type="PROSITE" id="PS52050">
    <property type="entry name" value="WYL"/>
    <property type="match status" value="1"/>
</dbReference>
<gene>
    <name evidence="6" type="ORF">MNB_SM-5-470</name>
</gene>
<proteinExistence type="predicted"/>
<dbReference type="GO" id="GO:0003700">
    <property type="term" value="F:DNA-binding transcription factor activity"/>
    <property type="evidence" value="ECO:0007669"/>
    <property type="project" value="InterPro"/>
</dbReference>
<feature type="domain" description="HTH deoR-type" evidence="3">
    <location>
        <begin position="13"/>
        <end position="49"/>
    </location>
</feature>
<dbReference type="AlphaFoldDB" id="A0A1W1CYQ4"/>
<feature type="domain" description="WCX" evidence="5">
    <location>
        <begin position="225"/>
        <end position="301"/>
    </location>
</feature>
<keyword evidence="1" id="KW-0805">Transcription regulation</keyword>
<evidence type="ECO:0000256" key="1">
    <source>
        <dbReference type="ARBA" id="ARBA00023015"/>
    </source>
</evidence>
<evidence type="ECO:0000313" key="6">
    <source>
        <dbReference type="EMBL" id="SFV70909.1"/>
    </source>
</evidence>
<sequence>MAYKHDYDKILTRLTIILAKLNDGEALSVKELAQEFNVSTKTLQRDFNERLSAFPIYQDKRKWKMQEGFCIEKTKSLEEQLVLEIIEKMTENIGGKFSITANKLLSKIKNEDINPFYTKLNFEDISDQANKIQIIEKAIKSKTELECSYENDREGVFRANLQPLKIVNYEGFWYLIAMRNNFVEKFYLKTLSNIKKSSKTFAVEEDIEELLKNSINIWFKSDVEPFKVKIYADAVATKYFKRRVLPTQSIESLNQDGTMEFSVTITDKMEIIPLVKYWLPHLRVLEPSWIGEIIDADLKDYLKQRNEK</sequence>
<dbReference type="InterPro" id="IPR051534">
    <property type="entry name" value="CBASS_pafABC_assoc_protein"/>
</dbReference>
<dbReference type="Pfam" id="PF13280">
    <property type="entry name" value="WYL"/>
    <property type="match status" value="1"/>
</dbReference>
<keyword evidence="2" id="KW-0804">Transcription</keyword>
<dbReference type="InterPro" id="IPR036388">
    <property type="entry name" value="WH-like_DNA-bd_sf"/>
</dbReference>
<dbReference type="EMBL" id="FPHH01000161">
    <property type="protein sequence ID" value="SFV70909.1"/>
    <property type="molecule type" value="Genomic_DNA"/>
</dbReference>
<feature type="domain" description="WYL" evidence="4">
    <location>
        <begin position="132"/>
        <end position="179"/>
    </location>
</feature>
<dbReference type="PANTHER" id="PTHR34580">
    <property type="match status" value="1"/>
</dbReference>
<dbReference type="InterPro" id="IPR026881">
    <property type="entry name" value="WYL_dom"/>
</dbReference>
<protein>
    <submittedName>
        <fullName evidence="6">Probable transcription regulator Cj0571</fullName>
    </submittedName>
</protein>